<protein>
    <recommendedName>
        <fullName evidence="7">Polysaccharide chain length determinant N-terminal domain-containing protein</fullName>
    </recommendedName>
</protein>
<evidence type="ECO:0000256" key="2">
    <source>
        <dbReference type="ARBA" id="ARBA00022475"/>
    </source>
</evidence>
<gene>
    <name evidence="8" type="ORF">METZ01_LOCUS470251</name>
</gene>
<keyword evidence="5 6" id="KW-0472">Membrane</keyword>
<organism evidence="8">
    <name type="scientific">marine metagenome</name>
    <dbReference type="NCBI Taxonomy" id="408172"/>
    <lineage>
        <taxon>unclassified sequences</taxon>
        <taxon>metagenomes</taxon>
        <taxon>ecological metagenomes</taxon>
    </lineage>
</organism>
<dbReference type="GO" id="GO:0005886">
    <property type="term" value="C:plasma membrane"/>
    <property type="evidence" value="ECO:0007669"/>
    <property type="project" value="UniProtKB-SubCell"/>
</dbReference>
<evidence type="ECO:0000313" key="8">
    <source>
        <dbReference type="EMBL" id="SVE17397.1"/>
    </source>
</evidence>
<evidence type="ECO:0000259" key="7">
    <source>
        <dbReference type="Pfam" id="PF02706"/>
    </source>
</evidence>
<dbReference type="GO" id="GO:0004713">
    <property type="term" value="F:protein tyrosine kinase activity"/>
    <property type="evidence" value="ECO:0007669"/>
    <property type="project" value="TreeGrafter"/>
</dbReference>
<evidence type="ECO:0000256" key="1">
    <source>
        <dbReference type="ARBA" id="ARBA00004651"/>
    </source>
</evidence>
<dbReference type="InterPro" id="IPR003856">
    <property type="entry name" value="LPS_length_determ_N"/>
</dbReference>
<evidence type="ECO:0000256" key="6">
    <source>
        <dbReference type="SAM" id="Phobius"/>
    </source>
</evidence>
<reference evidence="8" key="1">
    <citation type="submission" date="2018-05" db="EMBL/GenBank/DDBJ databases">
        <authorList>
            <person name="Lanie J.A."/>
            <person name="Ng W.-L."/>
            <person name="Kazmierczak K.M."/>
            <person name="Andrzejewski T.M."/>
            <person name="Davidsen T.M."/>
            <person name="Wayne K.J."/>
            <person name="Tettelin H."/>
            <person name="Glass J.I."/>
            <person name="Rusch D."/>
            <person name="Podicherti R."/>
            <person name="Tsui H.-C.T."/>
            <person name="Winkler M.E."/>
        </authorList>
    </citation>
    <scope>NUCLEOTIDE SEQUENCE</scope>
</reference>
<feature type="non-terminal residue" evidence="8">
    <location>
        <position position="246"/>
    </location>
</feature>
<dbReference type="AlphaFoldDB" id="A0A383BBB2"/>
<feature type="non-terminal residue" evidence="8">
    <location>
        <position position="1"/>
    </location>
</feature>
<sequence>PIYSSPGTHYASPSIYEKDTISLSDILLTMAEQLKVIVLVPFITVFLTFTYVYFIQQPQYVSWATVLLPSSGSSNLGGLAGIASQFGVAVPTGTQADLSSPSLYPELLRSRKFAEIILSKKFYTEKYKQTLPLLSILTHGKNPPPFSHEKLVDMATKILNGGVLRFEVASRESQFSVISVKLFEPVLTKELTDVVLSELDLLNRHFKSQTVTEKTIFIENRIASVGNDLKLSEQRLMAFNEKNRQI</sequence>
<accession>A0A383BBB2</accession>
<evidence type="ECO:0000256" key="3">
    <source>
        <dbReference type="ARBA" id="ARBA00022692"/>
    </source>
</evidence>
<proteinExistence type="predicted"/>
<feature type="transmembrane region" description="Helical" evidence="6">
    <location>
        <begin position="36"/>
        <end position="54"/>
    </location>
</feature>
<dbReference type="Pfam" id="PF02706">
    <property type="entry name" value="Wzz"/>
    <property type="match status" value="1"/>
</dbReference>
<keyword evidence="2" id="KW-1003">Cell membrane</keyword>
<evidence type="ECO:0000256" key="5">
    <source>
        <dbReference type="ARBA" id="ARBA00023136"/>
    </source>
</evidence>
<name>A0A383BBB2_9ZZZZ</name>
<keyword evidence="4 6" id="KW-1133">Transmembrane helix</keyword>
<comment type="subcellular location">
    <subcellularLocation>
        <location evidence="1">Cell membrane</location>
        <topology evidence="1">Multi-pass membrane protein</topology>
    </subcellularLocation>
</comment>
<dbReference type="PANTHER" id="PTHR32309:SF13">
    <property type="entry name" value="FERRIC ENTEROBACTIN TRANSPORT PROTEIN FEPE"/>
    <property type="match status" value="1"/>
</dbReference>
<dbReference type="PANTHER" id="PTHR32309">
    <property type="entry name" value="TYROSINE-PROTEIN KINASE"/>
    <property type="match status" value="1"/>
</dbReference>
<feature type="domain" description="Polysaccharide chain length determinant N-terminal" evidence="7">
    <location>
        <begin position="19"/>
        <end position="119"/>
    </location>
</feature>
<evidence type="ECO:0000256" key="4">
    <source>
        <dbReference type="ARBA" id="ARBA00022989"/>
    </source>
</evidence>
<keyword evidence="3 6" id="KW-0812">Transmembrane</keyword>
<dbReference type="InterPro" id="IPR050445">
    <property type="entry name" value="Bact_polysacc_biosynth/exp"/>
</dbReference>
<dbReference type="EMBL" id="UINC01199121">
    <property type="protein sequence ID" value="SVE17397.1"/>
    <property type="molecule type" value="Genomic_DNA"/>
</dbReference>